<keyword evidence="2" id="KW-1185">Reference proteome</keyword>
<dbReference type="EMBL" id="KZ857598">
    <property type="protein sequence ID" value="RDX40025.1"/>
    <property type="molecule type" value="Genomic_DNA"/>
</dbReference>
<evidence type="ECO:0000313" key="2">
    <source>
        <dbReference type="Proteomes" id="UP000256964"/>
    </source>
</evidence>
<evidence type="ECO:0000313" key="1">
    <source>
        <dbReference type="EMBL" id="RDX40025.1"/>
    </source>
</evidence>
<reference evidence="1 2" key="1">
    <citation type="journal article" date="2018" name="Biotechnol. Biofuels">
        <title>Integrative visual omics of the white-rot fungus Polyporus brumalis exposes the biotechnological potential of its oxidative enzymes for delignifying raw plant biomass.</title>
        <authorList>
            <person name="Miyauchi S."/>
            <person name="Rancon A."/>
            <person name="Drula E."/>
            <person name="Hage H."/>
            <person name="Chaduli D."/>
            <person name="Favel A."/>
            <person name="Grisel S."/>
            <person name="Henrissat B."/>
            <person name="Herpoel-Gimbert I."/>
            <person name="Ruiz-Duenas F.J."/>
            <person name="Chevret D."/>
            <person name="Hainaut M."/>
            <person name="Lin J."/>
            <person name="Wang M."/>
            <person name="Pangilinan J."/>
            <person name="Lipzen A."/>
            <person name="Lesage-Meessen L."/>
            <person name="Navarro D."/>
            <person name="Riley R."/>
            <person name="Grigoriev I.V."/>
            <person name="Zhou S."/>
            <person name="Raouche S."/>
            <person name="Rosso M.N."/>
        </authorList>
    </citation>
    <scope>NUCLEOTIDE SEQUENCE [LARGE SCALE GENOMIC DNA]</scope>
    <source>
        <strain evidence="1 2">BRFM 1820</strain>
    </source>
</reference>
<accession>A0A371CIB1</accession>
<gene>
    <name evidence="1" type="ORF">OH76DRAFT_1413242</name>
</gene>
<proteinExistence type="predicted"/>
<dbReference type="Proteomes" id="UP000256964">
    <property type="component" value="Unassembled WGS sequence"/>
</dbReference>
<sequence>MSRNPPARPAQRDCRSKYVVQAPAGGTLPEKMRGAFSGGEHYSVPDVQTAWKTLPPSPLAQVLFAQCR</sequence>
<name>A0A371CIB1_9APHY</name>
<organism evidence="1 2">
    <name type="scientific">Lentinus brumalis</name>
    <dbReference type="NCBI Taxonomy" id="2498619"/>
    <lineage>
        <taxon>Eukaryota</taxon>
        <taxon>Fungi</taxon>
        <taxon>Dikarya</taxon>
        <taxon>Basidiomycota</taxon>
        <taxon>Agaricomycotina</taxon>
        <taxon>Agaricomycetes</taxon>
        <taxon>Polyporales</taxon>
        <taxon>Polyporaceae</taxon>
        <taxon>Lentinus</taxon>
    </lineage>
</organism>
<dbReference type="AlphaFoldDB" id="A0A371CIB1"/>
<protein>
    <submittedName>
        <fullName evidence="1">Uncharacterized protein</fullName>
    </submittedName>
</protein>